<sequence length="555" mass="63632">MEWAIGDVEDAKPPKKLVADNGKFYEFNDDAQQVFIGVIGCIPNFGAAIQPFVGIFFKQVFGKEDPMTTLRNDLNQKIYDVYKNTAKALGDQWMLNCKLRVDEMAATFAKYNKYKMLIHDAKNGEGDLKEAKESFKNHFNITQDKLTSMLIYLSDKTHIHITCDLYLGITFLSAAFYGDINRNGLEYGLNPAEIKGTTNYRSAKERSRDVLQLTWNQLYNKNMVSQETQEKVFCYFLDLDLARYPEPPIRPTSDILTLDQRSITSYYLKYDPHHQIKNFSYDVQNFNNRIDIFSGCKGITVGYEGSVPLAFQNIGAKSVQIRFHYIGAHFLANTTMTVVKKYDGILPTIDSFTDKQLEDHVKKLKERYDIYSSYDDDLFDKMGIKKTKEQNYAKCKEYLSFPVDKSSKKTTTTTTTTTSTPVEEKKDDLGDDLDDDDMDGETSYSYVREDDDIQWPGEEEIYKQSFTRKESVGVLNTDRAKANESEAFAEDPYYGGPAHGLFTSKTFDLPNDFYGSIEFSSALGFISTGVNMRYYQNEMLKIGYVEIFVENKVNN</sequence>
<proteinExistence type="predicted"/>
<dbReference type="Gene3D" id="1.20.190.10">
    <property type="entry name" value="Pesticidal crystal protein, N-terminal domain"/>
    <property type="match status" value="1"/>
</dbReference>
<dbReference type="GO" id="GO:0090729">
    <property type="term" value="F:toxin activity"/>
    <property type="evidence" value="ECO:0007669"/>
    <property type="project" value="InterPro"/>
</dbReference>
<name>F4PK27_CACFS</name>
<evidence type="ECO:0000313" key="2">
    <source>
        <dbReference type="EMBL" id="EGG23951.1"/>
    </source>
</evidence>
<feature type="region of interest" description="Disordered" evidence="1">
    <location>
        <begin position="406"/>
        <end position="450"/>
    </location>
</feature>
<evidence type="ECO:0000313" key="3">
    <source>
        <dbReference type="Proteomes" id="UP000007797"/>
    </source>
</evidence>
<accession>F4PK27</accession>
<dbReference type="PANTHER" id="PTHR38082:SF2">
    <property type="entry name" value="PESTICIDAL CRYSTAL PROTEIN N-TERMINAL DOMAIN-CONTAINING PROTEIN"/>
    <property type="match status" value="1"/>
</dbReference>
<dbReference type="SUPFAM" id="SSF56849">
    <property type="entry name" value="delta-Endotoxin (insectocide), N-terminal domain"/>
    <property type="match status" value="1"/>
</dbReference>
<evidence type="ECO:0000256" key="1">
    <source>
        <dbReference type="SAM" id="MobiDB-lite"/>
    </source>
</evidence>
<dbReference type="OrthoDB" id="23378at2759"/>
<dbReference type="OMA" id="DIKECKR"/>
<gene>
    <name evidence="2" type="ORF">DFA_06089</name>
</gene>
<dbReference type="GeneID" id="14875976"/>
<dbReference type="AlphaFoldDB" id="F4PK27"/>
<evidence type="ECO:0008006" key="4">
    <source>
        <dbReference type="Google" id="ProtNLM"/>
    </source>
</evidence>
<dbReference type="PANTHER" id="PTHR38082">
    <property type="entry name" value="ENDOTOXIN_N DOMAIN-CONTAINING PROTEIN"/>
    <property type="match status" value="1"/>
</dbReference>
<feature type="compositionally biased region" description="Low complexity" evidence="1">
    <location>
        <begin position="409"/>
        <end position="420"/>
    </location>
</feature>
<dbReference type="Proteomes" id="UP000007797">
    <property type="component" value="Unassembled WGS sequence"/>
</dbReference>
<organism evidence="2 3">
    <name type="scientific">Cavenderia fasciculata</name>
    <name type="common">Slime mold</name>
    <name type="synonym">Dictyostelium fasciculatum</name>
    <dbReference type="NCBI Taxonomy" id="261658"/>
    <lineage>
        <taxon>Eukaryota</taxon>
        <taxon>Amoebozoa</taxon>
        <taxon>Evosea</taxon>
        <taxon>Eumycetozoa</taxon>
        <taxon>Dictyostelia</taxon>
        <taxon>Acytosteliales</taxon>
        <taxon>Cavenderiaceae</taxon>
        <taxon>Cavenderia</taxon>
    </lineage>
</organism>
<keyword evidence="3" id="KW-1185">Reference proteome</keyword>
<dbReference type="RefSeq" id="XP_004361802.1">
    <property type="nucleotide sequence ID" value="XM_004361745.1"/>
</dbReference>
<reference evidence="3" key="1">
    <citation type="journal article" date="2011" name="Genome Res.">
        <title>Phylogeny-wide analysis of social amoeba genomes highlights ancient origins for complex intercellular communication.</title>
        <authorList>
            <person name="Heidel A.J."/>
            <person name="Lawal H.M."/>
            <person name="Felder M."/>
            <person name="Schilde C."/>
            <person name="Helps N.R."/>
            <person name="Tunggal B."/>
            <person name="Rivero F."/>
            <person name="John U."/>
            <person name="Schleicher M."/>
            <person name="Eichinger L."/>
            <person name="Platzer M."/>
            <person name="Noegel A.A."/>
            <person name="Schaap P."/>
            <person name="Gloeckner G."/>
        </authorList>
    </citation>
    <scope>NUCLEOTIDE SEQUENCE [LARGE SCALE GENOMIC DNA]</scope>
    <source>
        <strain evidence="3">SH3</strain>
    </source>
</reference>
<dbReference type="KEGG" id="dfa:DFA_06089"/>
<dbReference type="EMBL" id="GL883007">
    <property type="protein sequence ID" value="EGG23951.1"/>
    <property type="molecule type" value="Genomic_DNA"/>
</dbReference>
<feature type="compositionally biased region" description="Acidic residues" evidence="1">
    <location>
        <begin position="429"/>
        <end position="440"/>
    </location>
</feature>
<protein>
    <recommendedName>
        <fullName evidence="4">Pesticidal crystal protein N-terminal domain-containing protein</fullName>
    </recommendedName>
</protein>
<dbReference type="InterPro" id="IPR036716">
    <property type="entry name" value="Pest_crys_N_sf"/>
</dbReference>